<dbReference type="CDD" id="cd01650">
    <property type="entry name" value="RT_nLTR_like"/>
    <property type="match status" value="1"/>
</dbReference>
<dbReference type="Proteomes" id="UP001054252">
    <property type="component" value="Unassembled WGS sequence"/>
</dbReference>
<dbReference type="SUPFAM" id="SSF56219">
    <property type="entry name" value="DNase I-like"/>
    <property type="match status" value="1"/>
</dbReference>
<dbReference type="Pfam" id="PF13966">
    <property type="entry name" value="zf-RVT"/>
    <property type="match status" value="1"/>
</dbReference>
<name>A0AAV5M8C1_9ROSI</name>
<protein>
    <recommendedName>
        <fullName evidence="2">Reverse transcriptase domain-containing protein</fullName>
    </recommendedName>
</protein>
<dbReference type="EMBL" id="BPVZ01000198">
    <property type="protein sequence ID" value="GKV45748.1"/>
    <property type="molecule type" value="Genomic_DNA"/>
</dbReference>
<accession>A0AAV5M8C1</accession>
<feature type="compositionally biased region" description="Basic and acidic residues" evidence="1">
    <location>
        <begin position="172"/>
        <end position="196"/>
    </location>
</feature>
<dbReference type="InterPro" id="IPR036691">
    <property type="entry name" value="Endo/exonu/phosph_ase_sf"/>
</dbReference>
<dbReference type="InterPro" id="IPR000477">
    <property type="entry name" value="RT_dom"/>
</dbReference>
<proteinExistence type="predicted"/>
<gene>
    <name evidence="3" type="ORF">SLEP1_g52800</name>
</gene>
<feature type="compositionally biased region" description="Basic residues" evidence="1">
    <location>
        <begin position="343"/>
        <end position="354"/>
    </location>
</feature>
<evidence type="ECO:0000313" key="3">
    <source>
        <dbReference type="EMBL" id="GKV45748.1"/>
    </source>
</evidence>
<evidence type="ECO:0000256" key="1">
    <source>
        <dbReference type="SAM" id="MobiDB-lite"/>
    </source>
</evidence>
<feature type="domain" description="Reverse transcriptase" evidence="2">
    <location>
        <begin position="522"/>
        <end position="797"/>
    </location>
</feature>
<feature type="region of interest" description="Disordered" evidence="1">
    <location>
        <begin position="343"/>
        <end position="366"/>
    </location>
</feature>
<feature type="region of interest" description="Disordered" evidence="1">
    <location>
        <begin position="148"/>
        <end position="196"/>
    </location>
</feature>
<feature type="compositionally biased region" description="Low complexity" evidence="1">
    <location>
        <begin position="295"/>
        <end position="305"/>
    </location>
</feature>
<comment type="caution">
    <text evidence="3">The sequence shown here is derived from an EMBL/GenBank/DDBJ whole genome shotgun (WGS) entry which is preliminary data.</text>
</comment>
<dbReference type="PROSITE" id="PS50878">
    <property type="entry name" value="RT_POL"/>
    <property type="match status" value="1"/>
</dbReference>
<evidence type="ECO:0000259" key="2">
    <source>
        <dbReference type="PROSITE" id="PS50878"/>
    </source>
</evidence>
<sequence>MGGKLVLLDCEDKEELKDLVEMASEWLGQWFEEIQLWSPNKIAHERFVWIRCQGAPLNVWGSDFFEKMGCSWGKFICLDDNTSKKKRFDIARMLISTPIMDTISVRRQIQINGSIYNLRFSEEEFTNSFFSLKQDFIPTFLSDSEENESWSIESSKNDHGFQDVDGEWQSGDEPKGAEGGEEDVVRRTGETNDGENRAWVTGTAKMGGNAAADAGSKNEEGRLLGLVEHNNSKSYGGVLKKRVGSFCGPNSEDSVPIALAQETMEGVSSISMGRKVISGNKIECSGQRNGEKRGSSGSCSGSDEGSVGDGGQRRAAGTQKRRKMRLRSCKFVYLQEASVQRKQCRNKRQGRRSKQPTGGQILPDFIASPNGEIVGESVGDSGIQNCNRSIKRKMQRKLAKEIWELAKHLGATVECDEEVICRIDEMEKRDSQAKADMEKKEAGGAKKLCRRVWGTEDFDWIAKPSKGLSGGLLGDFNAVRSSGERAGCNGISREMKDFDSFIIESGLVDLPMVGRKYTWYNANGQHMSWIDRFLVSEEWLVENPQKIEEYRPISLIGVMYKIIAKLLANRLRKVLDKVIGGQQMAFIEGRQLVDGVVIANEVIDEAKRKKKRSFLLKVDFEKAYDKVCWDFLDYMLMRMGFCKTWRMWIHECLQSSTVSVLVNGSPSRQFPISKGLRQGDPLLPFLFLIVAEGLNGLMSSAVEKELYKGVIVGKDAVMVTHLQFADDTIFFGEATEDNIMVIKSIMRTFELLSGLKINLQKSQLMGISVEDSWGSKMAYRLCCKKGEFPFKYLGIPIGGSHRRLTMWQPLLESFKKKLTSWKGRQLSLGGRITLLNSVLSSLPVFLMSVYLLPKGCFNLSLMGKWWGRLAVKEDGLWRKVIASKYSEGGGQWMDWVRNGAGACSSWWRDVRRINTAEGETSGWLAESFRLKVGEGKDVSFWWDEWCGEICLANKFLRLYLLSAGKEKECSQMGTMCNGLWKWILTWRRKLLEREEEAAKELSTLIESVKISPGRPDEWEWIHSKESRYSSKTAYTLLTKVPRSLTQEKVFRRVWNPNLPSKISAFNWQLLLNRIPTKSNLLKRGLGVIMGDGNCNLCQEEEEDTTHLFLKCKNVRWIWKECARWWGINIETQEDYWKTFEHPGAWSKNTRIKKGWDCTWSAIVWSIWLMRNRRIFQNQEMDPGKLFDLIQIRSFLWFKAKKAWCYFTLSDWLSNPIACLTVNCGGKS</sequence>
<keyword evidence="4" id="KW-1185">Reference proteome</keyword>
<organism evidence="3 4">
    <name type="scientific">Rubroshorea leprosula</name>
    <dbReference type="NCBI Taxonomy" id="152421"/>
    <lineage>
        <taxon>Eukaryota</taxon>
        <taxon>Viridiplantae</taxon>
        <taxon>Streptophyta</taxon>
        <taxon>Embryophyta</taxon>
        <taxon>Tracheophyta</taxon>
        <taxon>Spermatophyta</taxon>
        <taxon>Magnoliopsida</taxon>
        <taxon>eudicotyledons</taxon>
        <taxon>Gunneridae</taxon>
        <taxon>Pentapetalae</taxon>
        <taxon>rosids</taxon>
        <taxon>malvids</taxon>
        <taxon>Malvales</taxon>
        <taxon>Dipterocarpaceae</taxon>
        <taxon>Rubroshorea</taxon>
    </lineage>
</organism>
<feature type="region of interest" description="Disordered" evidence="1">
    <location>
        <begin position="281"/>
        <end position="323"/>
    </location>
</feature>
<dbReference type="PANTHER" id="PTHR33116">
    <property type="entry name" value="REVERSE TRANSCRIPTASE ZINC-BINDING DOMAIN-CONTAINING PROTEIN-RELATED-RELATED"/>
    <property type="match status" value="1"/>
</dbReference>
<dbReference type="Pfam" id="PF00078">
    <property type="entry name" value="RVT_1"/>
    <property type="match status" value="1"/>
</dbReference>
<dbReference type="Gene3D" id="3.60.10.10">
    <property type="entry name" value="Endonuclease/exonuclease/phosphatase"/>
    <property type="match status" value="1"/>
</dbReference>
<dbReference type="AlphaFoldDB" id="A0AAV5M8C1"/>
<dbReference type="PANTHER" id="PTHR33116:SF78">
    <property type="entry name" value="OS12G0587133 PROTEIN"/>
    <property type="match status" value="1"/>
</dbReference>
<dbReference type="InterPro" id="IPR026960">
    <property type="entry name" value="RVT-Znf"/>
</dbReference>
<reference evidence="3 4" key="1">
    <citation type="journal article" date="2021" name="Commun. Biol.">
        <title>The genome of Shorea leprosula (Dipterocarpaceae) highlights the ecological relevance of drought in aseasonal tropical rainforests.</title>
        <authorList>
            <person name="Ng K.K.S."/>
            <person name="Kobayashi M.J."/>
            <person name="Fawcett J.A."/>
            <person name="Hatakeyama M."/>
            <person name="Paape T."/>
            <person name="Ng C.H."/>
            <person name="Ang C.C."/>
            <person name="Tnah L.H."/>
            <person name="Lee C.T."/>
            <person name="Nishiyama T."/>
            <person name="Sese J."/>
            <person name="O'Brien M.J."/>
            <person name="Copetti D."/>
            <person name="Mohd Noor M.I."/>
            <person name="Ong R.C."/>
            <person name="Putra M."/>
            <person name="Sireger I.Z."/>
            <person name="Indrioko S."/>
            <person name="Kosugi Y."/>
            <person name="Izuno A."/>
            <person name="Isagi Y."/>
            <person name="Lee S.L."/>
            <person name="Shimizu K.K."/>
        </authorList>
    </citation>
    <scope>NUCLEOTIDE SEQUENCE [LARGE SCALE GENOMIC DNA]</scope>
    <source>
        <strain evidence="3">214</strain>
    </source>
</reference>
<evidence type="ECO:0000313" key="4">
    <source>
        <dbReference type="Proteomes" id="UP001054252"/>
    </source>
</evidence>